<proteinExistence type="predicted"/>
<dbReference type="EMBL" id="JAUOEM010000003">
    <property type="protein sequence ID" value="MDO5987801.1"/>
    <property type="molecule type" value="Genomic_DNA"/>
</dbReference>
<keyword evidence="3" id="KW-1185">Reference proteome</keyword>
<evidence type="ECO:0000256" key="1">
    <source>
        <dbReference type="SAM" id="Coils"/>
    </source>
</evidence>
<dbReference type="Proteomes" id="UP001176891">
    <property type="component" value="Unassembled WGS sequence"/>
</dbReference>
<name>A0ABT8X1K7_9FLAO</name>
<evidence type="ECO:0000313" key="2">
    <source>
        <dbReference type="EMBL" id="MDO5987801.1"/>
    </source>
</evidence>
<sequence>MSCETKELEFNQALKSVQIDLENELAKIAQEAEEKSIELEQEFEQESDLANGVAVTAGTVIGGTIGGPAGAVIGGATGKLIGSLFTIETSYSEERISLDIPTITMRSETWKFDVPQVTVKDNDIIFDVPTLVMKRKKGPKIPHSTTRMKTKCTGSGMFRVCLDVPQTTITWEQTYLDVPTYENRKQRIVIGVPEVTMKEQKIVFDIPEIKLEQKDMIFRIPSITIRFAKDAGKKMAEAAGSIASQAEMASAQKRMAIKERIVAEVIEPAKAMFECYKNKLSSNRKRIMDFYDPEINKLTDSLKALKAKGVPENDNDYINQKNQLDSLISKRNESVESIDKALNDLTNSSKKAIEALLNFG</sequence>
<protein>
    <submittedName>
        <fullName evidence="2">Uncharacterized protein</fullName>
    </submittedName>
</protein>
<accession>A0ABT8X1K7</accession>
<organism evidence="2 3">
    <name type="scientific">Flavivirga amylovorans</name>
    <dbReference type="NCBI Taxonomy" id="870486"/>
    <lineage>
        <taxon>Bacteria</taxon>
        <taxon>Pseudomonadati</taxon>
        <taxon>Bacteroidota</taxon>
        <taxon>Flavobacteriia</taxon>
        <taxon>Flavobacteriales</taxon>
        <taxon>Flavobacteriaceae</taxon>
        <taxon>Flavivirga</taxon>
    </lineage>
</organism>
<comment type="caution">
    <text evidence="2">The sequence shown here is derived from an EMBL/GenBank/DDBJ whole genome shotgun (WGS) entry which is preliminary data.</text>
</comment>
<gene>
    <name evidence="2" type="ORF">Q4Q39_10355</name>
</gene>
<reference evidence="2" key="1">
    <citation type="submission" date="2023-07" db="EMBL/GenBank/DDBJ databases">
        <title>Two novel species in the genus Flavivirga.</title>
        <authorList>
            <person name="Kwon K."/>
        </authorList>
    </citation>
    <scope>NUCLEOTIDE SEQUENCE</scope>
    <source>
        <strain evidence="2">KACC 14157</strain>
    </source>
</reference>
<keyword evidence="1" id="KW-0175">Coiled coil</keyword>
<dbReference type="RefSeq" id="WP_303282376.1">
    <property type="nucleotide sequence ID" value="NZ_BAABCZ010000011.1"/>
</dbReference>
<evidence type="ECO:0000313" key="3">
    <source>
        <dbReference type="Proteomes" id="UP001176891"/>
    </source>
</evidence>
<feature type="coiled-coil region" evidence="1">
    <location>
        <begin position="11"/>
        <end position="49"/>
    </location>
</feature>